<dbReference type="GO" id="GO:0046872">
    <property type="term" value="F:metal ion binding"/>
    <property type="evidence" value="ECO:0007669"/>
    <property type="project" value="UniProtKB-KW"/>
</dbReference>
<evidence type="ECO:0000313" key="13">
    <source>
        <dbReference type="EMBL" id="MPL77129.1"/>
    </source>
</evidence>
<comment type="cofactor">
    <cofactor evidence="1">
        <name>Mg(2+)</name>
        <dbReference type="ChEBI" id="CHEBI:18420"/>
    </cofactor>
</comment>
<keyword evidence="11" id="KW-1208">Phospholipid metabolism</keyword>
<dbReference type="InterPro" id="IPR017438">
    <property type="entry name" value="ATP-NAD_kinase_N"/>
</dbReference>
<comment type="caution">
    <text evidence="13">The sequence shown here is derived from an EMBL/GenBank/DDBJ whole genome shotgun (WGS) entry which is preliminary data.</text>
</comment>
<name>A0A644UE41_9ZZZZ</name>
<keyword evidence="9" id="KW-0443">Lipid metabolism</keyword>
<evidence type="ECO:0000256" key="1">
    <source>
        <dbReference type="ARBA" id="ARBA00001946"/>
    </source>
</evidence>
<keyword evidence="6 13" id="KW-0418">Kinase</keyword>
<evidence type="ECO:0000256" key="7">
    <source>
        <dbReference type="ARBA" id="ARBA00022840"/>
    </source>
</evidence>
<evidence type="ECO:0000256" key="4">
    <source>
        <dbReference type="ARBA" id="ARBA00022723"/>
    </source>
</evidence>
<dbReference type="InterPro" id="IPR016064">
    <property type="entry name" value="NAD/diacylglycerol_kinase_sf"/>
</dbReference>
<dbReference type="GO" id="GO:0005524">
    <property type="term" value="F:ATP binding"/>
    <property type="evidence" value="ECO:0007669"/>
    <property type="project" value="UniProtKB-KW"/>
</dbReference>
<keyword evidence="4" id="KW-0479">Metal-binding</keyword>
<protein>
    <submittedName>
        <fullName evidence="13">Diacylglycerol kinase</fullName>
        <ecNumber evidence="13">2.7.1.107</ecNumber>
    </submittedName>
</protein>
<dbReference type="PANTHER" id="PTHR12358">
    <property type="entry name" value="SPHINGOSINE KINASE"/>
    <property type="match status" value="1"/>
</dbReference>
<keyword evidence="5" id="KW-0547">Nucleotide-binding</keyword>
<dbReference type="GO" id="GO:0004143">
    <property type="term" value="F:ATP-dependent diacylglycerol kinase activity"/>
    <property type="evidence" value="ECO:0007669"/>
    <property type="project" value="UniProtKB-EC"/>
</dbReference>
<evidence type="ECO:0000259" key="12">
    <source>
        <dbReference type="PROSITE" id="PS50146"/>
    </source>
</evidence>
<keyword evidence="2" id="KW-0444">Lipid biosynthesis</keyword>
<keyword evidence="7" id="KW-0067">ATP-binding</keyword>
<dbReference type="Gene3D" id="2.60.200.40">
    <property type="match status" value="1"/>
</dbReference>
<dbReference type="SUPFAM" id="SSF111331">
    <property type="entry name" value="NAD kinase/diacylglycerol kinase-like"/>
    <property type="match status" value="1"/>
</dbReference>
<dbReference type="PANTHER" id="PTHR12358:SF106">
    <property type="entry name" value="LIPID KINASE YEGS"/>
    <property type="match status" value="1"/>
</dbReference>
<dbReference type="EC" id="2.7.1.107" evidence="13"/>
<evidence type="ECO:0000256" key="3">
    <source>
        <dbReference type="ARBA" id="ARBA00022679"/>
    </source>
</evidence>
<dbReference type="SMART" id="SM00046">
    <property type="entry name" value="DAGKc"/>
    <property type="match status" value="1"/>
</dbReference>
<dbReference type="InterPro" id="IPR005218">
    <property type="entry name" value="Diacylglycerol/lipid_kinase"/>
</dbReference>
<dbReference type="InterPro" id="IPR045540">
    <property type="entry name" value="YegS/DAGK_C"/>
</dbReference>
<dbReference type="AlphaFoldDB" id="A0A644UE41"/>
<evidence type="ECO:0000256" key="9">
    <source>
        <dbReference type="ARBA" id="ARBA00023098"/>
    </source>
</evidence>
<sequence>MKRFVLLYNPIAGDAYFKYKLDEFIERFQRRGCVIIPFKLLERIDTARFVNFAQEIGADGIIAAGGDGTLHSVINAMFTMDVDLPLGIIPSGTSNDFATFLKLGSDLEKCIEIIANGQIRAVDVGQVNGERYFINVASAGLLTGVAHSADTMLKNTLGKVAYYLKGIEELPSFRPLKMRINADGAIIEDEIFLFLIANSGTVGSFRALAPNAQINDGKLDLLVASKCRLPELMRMFISLLTGTHINHKSVRYIQAKTITIECAEELVSDLDGELGPQLPLCVTALSNKLRIFTTAEGK</sequence>
<accession>A0A644UE41</accession>
<dbReference type="Pfam" id="PF00781">
    <property type="entry name" value="DAGK_cat"/>
    <property type="match status" value="1"/>
</dbReference>
<keyword evidence="3 13" id="KW-0808">Transferase</keyword>
<feature type="domain" description="DAGKc" evidence="12">
    <location>
        <begin position="1"/>
        <end position="132"/>
    </location>
</feature>
<evidence type="ECO:0000256" key="2">
    <source>
        <dbReference type="ARBA" id="ARBA00022516"/>
    </source>
</evidence>
<dbReference type="NCBIfam" id="TIGR00147">
    <property type="entry name" value="YegS/Rv2252/BmrU family lipid kinase"/>
    <property type="match status" value="1"/>
</dbReference>
<dbReference type="InterPro" id="IPR050187">
    <property type="entry name" value="Lipid_Phosphate_FormReg"/>
</dbReference>
<evidence type="ECO:0000256" key="10">
    <source>
        <dbReference type="ARBA" id="ARBA00023209"/>
    </source>
</evidence>
<dbReference type="InterPro" id="IPR001206">
    <property type="entry name" value="Diacylglycerol_kinase_cat_dom"/>
</dbReference>
<evidence type="ECO:0000256" key="11">
    <source>
        <dbReference type="ARBA" id="ARBA00023264"/>
    </source>
</evidence>
<evidence type="ECO:0000256" key="8">
    <source>
        <dbReference type="ARBA" id="ARBA00022842"/>
    </source>
</evidence>
<proteinExistence type="predicted"/>
<dbReference type="Gene3D" id="3.40.50.10330">
    <property type="entry name" value="Probable inorganic polyphosphate/atp-NAD kinase, domain 1"/>
    <property type="match status" value="1"/>
</dbReference>
<dbReference type="GO" id="GO:0008654">
    <property type="term" value="P:phospholipid biosynthetic process"/>
    <property type="evidence" value="ECO:0007669"/>
    <property type="project" value="UniProtKB-KW"/>
</dbReference>
<dbReference type="GO" id="GO:0005886">
    <property type="term" value="C:plasma membrane"/>
    <property type="evidence" value="ECO:0007669"/>
    <property type="project" value="TreeGrafter"/>
</dbReference>
<dbReference type="PROSITE" id="PS50146">
    <property type="entry name" value="DAGK"/>
    <property type="match status" value="1"/>
</dbReference>
<evidence type="ECO:0000256" key="6">
    <source>
        <dbReference type="ARBA" id="ARBA00022777"/>
    </source>
</evidence>
<evidence type="ECO:0000256" key="5">
    <source>
        <dbReference type="ARBA" id="ARBA00022741"/>
    </source>
</evidence>
<dbReference type="EMBL" id="VSSQ01000103">
    <property type="protein sequence ID" value="MPL77129.1"/>
    <property type="molecule type" value="Genomic_DNA"/>
</dbReference>
<keyword evidence="8" id="KW-0460">Magnesium</keyword>
<reference evidence="13" key="1">
    <citation type="submission" date="2019-08" db="EMBL/GenBank/DDBJ databases">
        <authorList>
            <person name="Kucharzyk K."/>
            <person name="Murdoch R.W."/>
            <person name="Higgins S."/>
            <person name="Loffler F."/>
        </authorList>
    </citation>
    <scope>NUCLEOTIDE SEQUENCE</scope>
</reference>
<dbReference type="Pfam" id="PF19279">
    <property type="entry name" value="YegS_C"/>
    <property type="match status" value="1"/>
</dbReference>
<keyword evidence="10" id="KW-0594">Phospholipid biosynthesis</keyword>
<organism evidence="13">
    <name type="scientific">bioreactor metagenome</name>
    <dbReference type="NCBI Taxonomy" id="1076179"/>
    <lineage>
        <taxon>unclassified sequences</taxon>
        <taxon>metagenomes</taxon>
        <taxon>ecological metagenomes</taxon>
    </lineage>
</organism>
<gene>
    <name evidence="13" type="primary">dagK_7</name>
    <name evidence="13" type="ORF">SDC9_22980</name>
</gene>